<feature type="region of interest" description="Disordered" evidence="1">
    <location>
        <begin position="517"/>
        <end position="537"/>
    </location>
</feature>
<keyword evidence="3" id="KW-1185">Reference proteome</keyword>
<gene>
    <name evidence="2" type="ORF">PIB30_085553</name>
</gene>
<evidence type="ECO:0000256" key="1">
    <source>
        <dbReference type="SAM" id="MobiDB-lite"/>
    </source>
</evidence>
<sequence>MLPSTEDLRYWACIGNSDQGTHDTPTHDRNSFNVINLVSFLLSDHNTHTQLQPPYHQQPKSAHALARWENDPSPVLEKGNSELTVFTTPRTALSAAQIPRELPLIYRWVSANVLRSPTILKQAYLDELKNSGVLFGGRDLERQYRVEAAKRGERVCFLNLDHPIVPHWLWVNKVMFTEFGVRIPFTDFQQRILNRACVAPSQLHPNAWSSILCFELVIEFLELPQEPEAFLCLFKFYFANTAGKTKKGYMSVRPTSKKKIFAWRVMVGSLRTGATKRASKDVVDILTFLFAENNLAPKVLLGDREEARKKIVEMAGKDVTLARLCDLVHRPALFSAIPMTSVAIPNISGPSSVGRVQQGPEGSDAGGRGTPERGSSTGAGPDQLLDVSSPPPFVLTILLLLLLRPRNASGLRLRLPGRRVDGGSRELSPMDRSFDASGFIASNLLGLKAQEALRDYDPVESLWWAQWAMLRSATIMKSVEPRLTMMEKAERQNLKLSGDLKLLDLWRVVLEEEKSEAVAENKKAEENLAKDKKDLEDLRKNKDEEVGKLIRQIDDLAAEVEKLRGQHADEKKRADRPESSMSEL</sequence>
<evidence type="ECO:0000313" key="3">
    <source>
        <dbReference type="Proteomes" id="UP001341840"/>
    </source>
</evidence>
<evidence type="ECO:0000313" key="2">
    <source>
        <dbReference type="EMBL" id="MED6164016.1"/>
    </source>
</evidence>
<dbReference type="EMBL" id="JASCZI010122260">
    <property type="protein sequence ID" value="MED6164016.1"/>
    <property type="molecule type" value="Genomic_DNA"/>
</dbReference>
<organism evidence="2 3">
    <name type="scientific">Stylosanthes scabra</name>
    <dbReference type="NCBI Taxonomy" id="79078"/>
    <lineage>
        <taxon>Eukaryota</taxon>
        <taxon>Viridiplantae</taxon>
        <taxon>Streptophyta</taxon>
        <taxon>Embryophyta</taxon>
        <taxon>Tracheophyta</taxon>
        <taxon>Spermatophyta</taxon>
        <taxon>Magnoliopsida</taxon>
        <taxon>eudicotyledons</taxon>
        <taxon>Gunneridae</taxon>
        <taxon>Pentapetalae</taxon>
        <taxon>rosids</taxon>
        <taxon>fabids</taxon>
        <taxon>Fabales</taxon>
        <taxon>Fabaceae</taxon>
        <taxon>Papilionoideae</taxon>
        <taxon>50 kb inversion clade</taxon>
        <taxon>dalbergioids sensu lato</taxon>
        <taxon>Dalbergieae</taxon>
        <taxon>Pterocarpus clade</taxon>
        <taxon>Stylosanthes</taxon>
    </lineage>
</organism>
<feature type="compositionally biased region" description="Basic and acidic residues" evidence="1">
    <location>
        <begin position="562"/>
        <end position="578"/>
    </location>
</feature>
<accession>A0ABU6USB5</accession>
<reference evidence="2 3" key="1">
    <citation type="journal article" date="2023" name="Plants (Basel)">
        <title>Bridging the Gap: Combining Genomics and Transcriptomics Approaches to Understand Stylosanthes scabra, an Orphan Legume from the Brazilian Caatinga.</title>
        <authorList>
            <person name="Ferreira-Neto J.R.C."/>
            <person name="da Silva M.D."/>
            <person name="Binneck E."/>
            <person name="de Melo N.F."/>
            <person name="da Silva R.H."/>
            <person name="de Melo A.L.T.M."/>
            <person name="Pandolfi V."/>
            <person name="Bustamante F.O."/>
            <person name="Brasileiro-Vidal A.C."/>
            <person name="Benko-Iseppon A.M."/>
        </authorList>
    </citation>
    <scope>NUCLEOTIDE SEQUENCE [LARGE SCALE GENOMIC DNA]</scope>
    <source>
        <tissue evidence="2">Leaves</tissue>
    </source>
</reference>
<comment type="caution">
    <text evidence="2">The sequence shown here is derived from an EMBL/GenBank/DDBJ whole genome shotgun (WGS) entry which is preliminary data.</text>
</comment>
<name>A0ABU6USB5_9FABA</name>
<feature type="region of interest" description="Disordered" evidence="1">
    <location>
        <begin position="562"/>
        <end position="584"/>
    </location>
</feature>
<feature type="region of interest" description="Disordered" evidence="1">
    <location>
        <begin position="348"/>
        <end position="385"/>
    </location>
</feature>
<dbReference type="Proteomes" id="UP001341840">
    <property type="component" value="Unassembled WGS sequence"/>
</dbReference>
<proteinExistence type="predicted"/>
<protein>
    <submittedName>
        <fullName evidence="2">Uncharacterized protein</fullName>
    </submittedName>
</protein>